<reference evidence="1 2" key="1">
    <citation type="submission" date="2017-09" db="EMBL/GenBank/DDBJ databases">
        <title>Genomics of the genus Arcobacter.</title>
        <authorList>
            <person name="Perez-Cataluna A."/>
            <person name="Figueras M.J."/>
            <person name="Salas-Masso N."/>
        </authorList>
    </citation>
    <scope>NUCLEOTIDE SEQUENCE [LARGE SCALE GENOMIC DNA]</scope>
    <source>
        <strain evidence="1 2">DSM 18005</strain>
    </source>
</reference>
<dbReference type="NCBIfam" id="TIGR00303">
    <property type="entry name" value="nicotinate mononucleotide-dependent phosphoribosyltransferase CobT"/>
    <property type="match status" value="1"/>
</dbReference>
<dbReference type="HAMAP" id="MF_01086">
    <property type="entry name" value="UPF0284"/>
    <property type="match status" value="1"/>
</dbReference>
<dbReference type="SUPFAM" id="SSF52733">
    <property type="entry name" value="Nicotinate mononucleotide:5,6-dimethylbenzimidazole phosphoribosyltransferase (CobT)"/>
    <property type="match status" value="1"/>
</dbReference>
<evidence type="ECO:0000313" key="2">
    <source>
        <dbReference type="Proteomes" id="UP000233248"/>
    </source>
</evidence>
<keyword evidence="2" id="KW-1185">Reference proteome</keyword>
<sequence length="355" mass="38941">MNFNTILGKKDFLEYLRGKKASFVLSCSVTNTAQIEGISQAGIPGKMYLTPTLDAEFLAIKEVRSLDNIATTTKGIPTPALITRAVHELKPFSSLEFLNLGLEVLPKFEHFKIYDFNIIASENIKTGANIDAMDVFQKGVEFGQNYKSSNEYTILAETIPAGTTTAMATALALGYDCKEFFSSSFKTNPKTIKDEVLNTALENIKPHMDIFERLSYVSDNMIVFNAGFILGLQATKHKLILAGGTQMAAVLLTVNSILKTMGGEIDSSKLALCTTKWLFEDENSDIKALLELLDFKINAYSSQFDFLTSKSKVLKLYDKGEAKEGVGAGAALIYASINGVKKEDIVNKVEELLGE</sequence>
<dbReference type="Gene3D" id="3.40.50.10210">
    <property type="match status" value="1"/>
</dbReference>
<dbReference type="EMBL" id="NXIF01000033">
    <property type="protein sequence ID" value="PKI80514.1"/>
    <property type="molecule type" value="Genomic_DNA"/>
</dbReference>
<dbReference type="InterPro" id="IPR002805">
    <property type="entry name" value="Nict_dMeBzImd_PRibTrfase_arc"/>
</dbReference>
<protein>
    <submittedName>
        <fullName evidence="1">TIGR00303 family protein</fullName>
    </submittedName>
</protein>
<dbReference type="GO" id="GO:0008939">
    <property type="term" value="F:nicotinate-nucleotide-dimethylbenzimidazole phosphoribosyltransferase activity"/>
    <property type="evidence" value="ECO:0007669"/>
    <property type="project" value="InterPro"/>
</dbReference>
<accession>A0A2N1J1Y4</accession>
<organism evidence="1 2">
    <name type="scientific">Malaciobacter halophilus</name>
    <dbReference type="NCBI Taxonomy" id="197482"/>
    <lineage>
        <taxon>Bacteria</taxon>
        <taxon>Pseudomonadati</taxon>
        <taxon>Campylobacterota</taxon>
        <taxon>Epsilonproteobacteria</taxon>
        <taxon>Campylobacterales</taxon>
        <taxon>Arcobacteraceae</taxon>
        <taxon>Malaciobacter</taxon>
    </lineage>
</organism>
<dbReference type="NCBIfam" id="NF003372">
    <property type="entry name" value="PRK04447.1-5"/>
    <property type="match status" value="1"/>
</dbReference>
<dbReference type="InterPro" id="IPR036087">
    <property type="entry name" value="Nict_dMeBzImd_PRibTrfase_sf"/>
</dbReference>
<gene>
    <name evidence="1" type="ORF">CP960_08875</name>
</gene>
<dbReference type="RefSeq" id="WP_101185059.1">
    <property type="nucleotide sequence ID" value="NZ_CP031218.1"/>
</dbReference>
<dbReference type="PANTHER" id="PTHR38811:SF1">
    <property type="entry name" value="UPF0284 PROTEIN SLL1500"/>
    <property type="match status" value="1"/>
</dbReference>
<dbReference type="PANTHER" id="PTHR38811">
    <property type="match status" value="1"/>
</dbReference>
<dbReference type="Proteomes" id="UP000233248">
    <property type="component" value="Unassembled WGS sequence"/>
</dbReference>
<dbReference type="OrthoDB" id="5341906at2"/>
<dbReference type="KEGG" id="ahs:AHALO_2504"/>
<proteinExistence type="inferred from homology"/>
<name>A0A2N1J1Y4_9BACT</name>
<comment type="caution">
    <text evidence="1">The sequence shown here is derived from an EMBL/GenBank/DDBJ whole genome shotgun (WGS) entry which is preliminary data.</text>
</comment>
<evidence type="ECO:0000313" key="1">
    <source>
        <dbReference type="EMBL" id="PKI80514.1"/>
    </source>
</evidence>
<dbReference type="AlphaFoldDB" id="A0A2N1J1Y4"/>